<protein>
    <submittedName>
        <fullName evidence="2">Uncharacterized protein</fullName>
    </submittedName>
</protein>
<feature type="region of interest" description="Disordered" evidence="1">
    <location>
        <begin position="51"/>
        <end position="81"/>
    </location>
</feature>
<dbReference type="Proteomes" id="UP000002038">
    <property type="component" value="Unassembled WGS sequence"/>
</dbReference>
<feature type="region of interest" description="Disordered" evidence="1">
    <location>
        <begin position="1"/>
        <end position="31"/>
    </location>
</feature>
<evidence type="ECO:0000256" key="1">
    <source>
        <dbReference type="SAM" id="MobiDB-lite"/>
    </source>
</evidence>
<evidence type="ECO:0000313" key="3">
    <source>
        <dbReference type="Proteomes" id="UP000002038"/>
    </source>
</evidence>
<organism evidence="2 3">
    <name type="scientific">Blastomyces gilchristii (strain SLH14081)</name>
    <name type="common">Blastomyces dermatitidis</name>
    <dbReference type="NCBI Taxonomy" id="559298"/>
    <lineage>
        <taxon>Eukaryota</taxon>
        <taxon>Fungi</taxon>
        <taxon>Dikarya</taxon>
        <taxon>Ascomycota</taxon>
        <taxon>Pezizomycotina</taxon>
        <taxon>Eurotiomycetes</taxon>
        <taxon>Eurotiomycetidae</taxon>
        <taxon>Onygenales</taxon>
        <taxon>Ajellomycetaceae</taxon>
        <taxon>Blastomyces</taxon>
    </lineage>
</organism>
<evidence type="ECO:0000313" key="2">
    <source>
        <dbReference type="EMBL" id="OAT08972.1"/>
    </source>
</evidence>
<name>A0A179URC8_BLAGS</name>
<reference evidence="3" key="1">
    <citation type="journal article" date="2015" name="PLoS Genet.">
        <title>The dynamic genome and transcriptome of the human fungal pathogen Blastomyces and close relative Emmonsia.</title>
        <authorList>
            <person name="Munoz J.F."/>
            <person name="Gauthier G.M."/>
            <person name="Desjardins C.A."/>
            <person name="Gallo J.E."/>
            <person name="Holder J."/>
            <person name="Sullivan T.D."/>
            <person name="Marty A.J."/>
            <person name="Carmen J.C."/>
            <person name="Chen Z."/>
            <person name="Ding L."/>
            <person name="Gujja S."/>
            <person name="Magrini V."/>
            <person name="Misas E."/>
            <person name="Mitreva M."/>
            <person name="Priest M."/>
            <person name="Saif S."/>
            <person name="Whiston E.A."/>
            <person name="Young S."/>
            <person name="Zeng Q."/>
            <person name="Goldman W.E."/>
            <person name="Mardis E.R."/>
            <person name="Taylor J.W."/>
            <person name="McEwen J.G."/>
            <person name="Clay O.K."/>
            <person name="Klein B.S."/>
            <person name="Cuomo C.A."/>
        </authorList>
    </citation>
    <scope>NUCLEOTIDE SEQUENCE [LARGE SCALE GENOMIC DNA]</scope>
    <source>
        <strain evidence="3">SLH14081</strain>
    </source>
</reference>
<feature type="compositionally biased region" description="Polar residues" evidence="1">
    <location>
        <begin position="1"/>
        <end position="27"/>
    </location>
</feature>
<accession>A0A179URC8</accession>
<sequence length="81" mass="8711">MQASQISQQPEVLHQSELSFSESTGLSQGVGGIDIQGSSFTSVLEEAYGLQNAASGAPVTRENEESSAEAFNMSKKRRTFR</sequence>
<keyword evidence="3" id="KW-1185">Reference proteome</keyword>
<dbReference type="AlphaFoldDB" id="A0A179URC8"/>
<dbReference type="VEuPathDB" id="FungiDB:BDBG_04560"/>
<dbReference type="KEGG" id="bgh:BDBG_04560"/>
<dbReference type="EMBL" id="GG657456">
    <property type="protein sequence ID" value="OAT08972.1"/>
    <property type="molecule type" value="Genomic_DNA"/>
</dbReference>
<dbReference type="GeneID" id="8504384"/>
<dbReference type="RefSeq" id="XP_031578574.1">
    <property type="nucleotide sequence ID" value="XM_031721726.1"/>
</dbReference>
<gene>
    <name evidence="2" type="ORF">BDBG_04560</name>
</gene>
<proteinExistence type="predicted"/>